<name>A0A7W5P603_9ACTN</name>
<keyword evidence="1" id="KW-1133">Transmembrane helix</keyword>
<evidence type="ECO:0000313" key="3">
    <source>
        <dbReference type="Proteomes" id="UP000565572"/>
    </source>
</evidence>
<protein>
    <submittedName>
        <fullName evidence="2">Flp pilus assembly protein TadB</fullName>
    </submittedName>
</protein>
<keyword evidence="1" id="KW-0812">Transmembrane</keyword>
<dbReference type="Proteomes" id="UP000565572">
    <property type="component" value="Unassembled WGS sequence"/>
</dbReference>
<sequence>MEIDPKRRAELGQYGRLWLLALPCAAAGAYVVSRTDDLVLGVLAFLVALAVLGPFLWVYERRRKRRDQAPPARRP</sequence>
<feature type="transmembrane region" description="Helical" evidence="1">
    <location>
        <begin position="14"/>
        <end position="32"/>
    </location>
</feature>
<reference evidence="2 3" key="1">
    <citation type="submission" date="2020-08" db="EMBL/GenBank/DDBJ databases">
        <title>Sequencing the genomes of 1000 actinobacteria strains.</title>
        <authorList>
            <person name="Klenk H.-P."/>
        </authorList>
    </citation>
    <scope>NUCLEOTIDE SEQUENCE [LARGE SCALE GENOMIC DNA]</scope>
    <source>
        <strain evidence="2 3">DSM 11053</strain>
    </source>
</reference>
<dbReference type="EMBL" id="JACHZG010000001">
    <property type="protein sequence ID" value="MBB3325867.1"/>
    <property type="molecule type" value="Genomic_DNA"/>
</dbReference>
<feature type="transmembrane region" description="Helical" evidence="1">
    <location>
        <begin position="38"/>
        <end position="59"/>
    </location>
</feature>
<evidence type="ECO:0000313" key="2">
    <source>
        <dbReference type="EMBL" id="MBB3325867.1"/>
    </source>
</evidence>
<gene>
    <name evidence="2" type="ORF">FHX39_000811</name>
</gene>
<dbReference type="RefSeq" id="WP_183336906.1">
    <property type="nucleotide sequence ID" value="NZ_JACHZG010000001.1"/>
</dbReference>
<keyword evidence="3" id="KW-1185">Reference proteome</keyword>
<proteinExistence type="predicted"/>
<accession>A0A7W5P603</accession>
<dbReference type="AlphaFoldDB" id="A0A7W5P603"/>
<organism evidence="2 3">
    <name type="scientific">Microlunatus antarcticus</name>
    <dbReference type="NCBI Taxonomy" id="53388"/>
    <lineage>
        <taxon>Bacteria</taxon>
        <taxon>Bacillati</taxon>
        <taxon>Actinomycetota</taxon>
        <taxon>Actinomycetes</taxon>
        <taxon>Propionibacteriales</taxon>
        <taxon>Propionibacteriaceae</taxon>
        <taxon>Microlunatus</taxon>
    </lineage>
</organism>
<keyword evidence="1" id="KW-0472">Membrane</keyword>
<evidence type="ECO:0000256" key="1">
    <source>
        <dbReference type="SAM" id="Phobius"/>
    </source>
</evidence>
<comment type="caution">
    <text evidence="2">The sequence shown here is derived from an EMBL/GenBank/DDBJ whole genome shotgun (WGS) entry which is preliminary data.</text>
</comment>